<dbReference type="SUPFAM" id="SSF51735">
    <property type="entry name" value="NAD(P)-binding Rossmann-fold domains"/>
    <property type="match status" value="1"/>
</dbReference>
<comment type="similarity">
    <text evidence="5">Belongs to the NAGSA dehydrogenase family. Type 1 subfamily.</text>
</comment>
<keyword evidence="5" id="KW-0963">Cytoplasm</keyword>
<feature type="compositionally biased region" description="Low complexity" evidence="7">
    <location>
        <begin position="357"/>
        <end position="370"/>
    </location>
</feature>
<dbReference type="Pfam" id="PF01118">
    <property type="entry name" value="Semialdhyde_dh"/>
    <property type="match status" value="1"/>
</dbReference>
<dbReference type="GO" id="GO:0003942">
    <property type="term" value="F:N-acetyl-gamma-glutamyl-phosphate reductase activity"/>
    <property type="evidence" value="ECO:0007669"/>
    <property type="project" value="UniProtKB-EC"/>
</dbReference>
<dbReference type="PANTHER" id="PTHR32338">
    <property type="entry name" value="N-ACETYL-GAMMA-GLUTAMYL-PHOSPHATE REDUCTASE, CHLOROPLASTIC-RELATED-RELATED"/>
    <property type="match status" value="1"/>
</dbReference>
<dbReference type="HAMAP" id="MF_00150">
    <property type="entry name" value="ArgC_type1"/>
    <property type="match status" value="1"/>
</dbReference>
<dbReference type="Gene3D" id="3.40.50.720">
    <property type="entry name" value="NAD(P)-binding Rossmann-like Domain"/>
    <property type="match status" value="2"/>
</dbReference>
<evidence type="ECO:0000256" key="6">
    <source>
        <dbReference type="PROSITE-ProRule" id="PRU10010"/>
    </source>
</evidence>
<accession>A0ABZ0QPY5</accession>
<evidence type="ECO:0000256" key="4">
    <source>
        <dbReference type="ARBA" id="ARBA00023002"/>
    </source>
</evidence>
<dbReference type="NCBIfam" id="TIGR01850">
    <property type="entry name" value="argC"/>
    <property type="match status" value="1"/>
</dbReference>
<comment type="subcellular location">
    <subcellularLocation>
        <location evidence="5">Cytoplasm</location>
    </subcellularLocation>
</comment>
<evidence type="ECO:0000313" key="9">
    <source>
        <dbReference type="EMBL" id="WPD19558.1"/>
    </source>
</evidence>
<dbReference type="InterPro" id="IPR023013">
    <property type="entry name" value="AGPR_AS"/>
</dbReference>
<keyword evidence="10" id="KW-1185">Reference proteome</keyword>
<comment type="catalytic activity">
    <reaction evidence="5">
        <text>N-acetyl-L-glutamate 5-semialdehyde + phosphate + NADP(+) = N-acetyl-L-glutamyl 5-phosphate + NADPH + H(+)</text>
        <dbReference type="Rhea" id="RHEA:21588"/>
        <dbReference type="ChEBI" id="CHEBI:15378"/>
        <dbReference type="ChEBI" id="CHEBI:29123"/>
        <dbReference type="ChEBI" id="CHEBI:43474"/>
        <dbReference type="ChEBI" id="CHEBI:57783"/>
        <dbReference type="ChEBI" id="CHEBI:57936"/>
        <dbReference type="ChEBI" id="CHEBI:58349"/>
        <dbReference type="EC" id="1.2.1.38"/>
    </reaction>
</comment>
<dbReference type="CDD" id="cd17895">
    <property type="entry name" value="AGPR_1_N"/>
    <property type="match status" value="1"/>
</dbReference>
<dbReference type="Gene3D" id="3.30.360.10">
    <property type="entry name" value="Dihydrodipicolinate Reductase, domain 2"/>
    <property type="match status" value="2"/>
</dbReference>
<feature type="region of interest" description="Disordered" evidence="7">
    <location>
        <begin position="292"/>
        <end position="370"/>
    </location>
</feature>
<evidence type="ECO:0000313" key="10">
    <source>
        <dbReference type="Proteomes" id="UP001304683"/>
    </source>
</evidence>
<dbReference type="InterPro" id="IPR050085">
    <property type="entry name" value="AGPR"/>
</dbReference>
<reference evidence="9 10" key="1">
    <citation type="submission" date="2023-08" db="EMBL/GenBank/DDBJ databases">
        <title>Genome sequence of Thermaerobacter compostii strain Ins1, a spore-forming filamentous bacterium isolated from a deep geothermal reservoir.</title>
        <authorList>
            <person name="Bregnard D."/>
            <person name="Gonzalez D."/>
            <person name="Junier P."/>
        </authorList>
    </citation>
    <scope>NUCLEOTIDE SEQUENCE [LARGE SCALE GENOMIC DNA]</scope>
    <source>
        <strain evidence="9 10">Ins1</strain>
    </source>
</reference>
<sequence>MTAAVRVAVLGASGYAGGELVRLLVRHPRVELVAVAGSSRAGEPMAAVFPHLRGIVDLDLADAASPALWDELEPDLVFLALPHGQAAELLGRVFPAAADRGVRVIDLSGDLRLPAALYEPWYGRPAADPALQAQAVYGLSELFAPRIRDARLVANPGCYATAVLLALAPLAAAGGLAGGQVVIDAKSGVSGAGRGASAATAFAEVNENFYPYKVGRHQHTPEVEHVLAQLAGRPVTVLLTTHLLPVTRGILATCYVRPPEGWWPSPPAGDRPTAAAVAADAVMTADAVVPEAAAPPGGARRPATAGSPGVGGDRQREAPTGGSRGAAGVASRRSTAAVATDPDQWQPTPGPGPEPVPGAGAVPRPRPAAPATAADLAAALHDLYRGFYGGRPFVRVLPPGQVPAIKNVQGSNFCDLGVHYDPRSGWITVFAAIDNLVKGAAGQAVQNLNLMAGWDETTGLDLVPLFP</sequence>
<organism evidence="9 10">
    <name type="scientific">Thermaerobacter composti</name>
    <dbReference type="NCBI Taxonomy" id="554949"/>
    <lineage>
        <taxon>Bacteria</taxon>
        <taxon>Bacillati</taxon>
        <taxon>Bacillota</taxon>
        <taxon>Clostridia</taxon>
        <taxon>Eubacteriales</taxon>
        <taxon>Clostridiales Family XVII. Incertae Sedis</taxon>
        <taxon>Thermaerobacter</taxon>
    </lineage>
</organism>
<dbReference type="SMART" id="SM00859">
    <property type="entry name" value="Semialdhyde_dh"/>
    <property type="match status" value="1"/>
</dbReference>
<dbReference type="Pfam" id="PF22698">
    <property type="entry name" value="Semialdhyde_dhC_1"/>
    <property type="match status" value="2"/>
</dbReference>
<feature type="active site" evidence="5 6">
    <location>
        <position position="158"/>
    </location>
</feature>
<gene>
    <name evidence="5 9" type="primary">argC</name>
    <name evidence="9" type="ORF">Q5761_02490</name>
</gene>
<evidence type="ECO:0000256" key="5">
    <source>
        <dbReference type="HAMAP-Rule" id="MF_00150"/>
    </source>
</evidence>
<evidence type="ECO:0000256" key="7">
    <source>
        <dbReference type="SAM" id="MobiDB-lite"/>
    </source>
</evidence>
<dbReference type="CDD" id="cd23934">
    <property type="entry name" value="AGPR_1_C"/>
    <property type="match status" value="1"/>
</dbReference>
<dbReference type="RefSeq" id="WP_318751066.1">
    <property type="nucleotide sequence ID" value="NZ_CP132508.1"/>
</dbReference>
<dbReference type="InterPro" id="IPR000534">
    <property type="entry name" value="Semialdehyde_DH_NAD-bd"/>
</dbReference>
<dbReference type="PANTHER" id="PTHR32338:SF10">
    <property type="entry name" value="N-ACETYL-GAMMA-GLUTAMYL-PHOSPHATE REDUCTASE, CHLOROPLASTIC-RELATED"/>
    <property type="match status" value="1"/>
</dbReference>
<dbReference type="InterPro" id="IPR036291">
    <property type="entry name" value="NAD(P)-bd_dom_sf"/>
</dbReference>
<proteinExistence type="inferred from homology"/>
<evidence type="ECO:0000256" key="2">
    <source>
        <dbReference type="ARBA" id="ARBA00022605"/>
    </source>
</evidence>
<dbReference type="InterPro" id="IPR058924">
    <property type="entry name" value="AGPR_dimerisation_dom"/>
</dbReference>
<dbReference type="SUPFAM" id="SSF55347">
    <property type="entry name" value="Glyceraldehyde-3-phosphate dehydrogenase-like, C-terminal domain"/>
    <property type="match status" value="2"/>
</dbReference>
<name>A0ABZ0QPY5_9FIRM</name>
<keyword evidence="2 5" id="KW-0028">Amino-acid biosynthesis</keyword>
<evidence type="ECO:0000259" key="8">
    <source>
        <dbReference type="SMART" id="SM00859"/>
    </source>
</evidence>
<keyword evidence="1 5" id="KW-0055">Arginine biosynthesis</keyword>
<dbReference type="EMBL" id="CP132508">
    <property type="protein sequence ID" value="WPD19558.1"/>
    <property type="molecule type" value="Genomic_DNA"/>
</dbReference>
<keyword evidence="3 5" id="KW-0521">NADP</keyword>
<feature type="compositionally biased region" description="Low complexity" evidence="7">
    <location>
        <begin position="326"/>
        <end position="340"/>
    </location>
</feature>
<evidence type="ECO:0000256" key="1">
    <source>
        <dbReference type="ARBA" id="ARBA00022571"/>
    </source>
</evidence>
<dbReference type="PROSITE" id="PS01224">
    <property type="entry name" value="ARGC"/>
    <property type="match status" value="1"/>
</dbReference>
<dbReference type="InterPro" id="IPR000706">
    <property type="entry name" value="AGPR_type-1"/>
</dbReference>
<dbReference type="Proteomes" id="UP001304683">
    <property type="component" value="Chromosome"/>
</dbReference>
<feature type="compositionally biased region" description="Low complexity" evidence="7">
    <location>
        <begin position="292"/>
        <end position="307"/>
    </location>
</feature>
<comment type="pathway">
    <text evidence="5">Amino-acid biosynthesis; L-arginine biosynthesis; N(2)-acetyl-L-ornithine from L-glutamate: step 3/4.</text>
</comment>
<dbReference type="EC" id="1.2.1.38" evidence="5"/>
<feature type="domain" description="Semialdehyde dehydrogenase NAD-binding" evidence="8">
    <location>
        <begin position="6"/>
        <end position="150"/>
    </location>
</feature>
<comment type="function">
    <text evidence="5">Catalyzes the NADPH-dependent reduction of N-acetyl-5-glutamyl phosphate to yield N-acetyl-L-glutamate 5-semialdehyde.</text>
</comment>
<protein>
    <recommendedName>
        <fullName evidence="5">N-acetyl-gamma-glutamyl-phosphate reductase</fullName>
        <shortName evidence="5">AGPR</shortName>
        <ecNumber evidence="5">1.2.1.38</ecNumber>
    </recommendedName>
    <alternativeName>
        <fullName evidence="5">N-acetyl-glutamate semialdehyde dehydrogenase</fullName>
        <shortName evidence="5">NAGSA dehydrogenase</shortName>
    </alternativeName>
</protein>
<evidence type="ECO:0000256" key="3">
    <source>
        <dbReference type="ARBA" id="ARBA00022857"/>
    </source>
</evidence>
<keyword evidence="4 5" id="KW-0560">Oxidoreductase</keyword>